<accession>A0A3N0WXI3</accession>
<organism evidence="1 2">
    <name type="scientific">Kaistella daneshvariae</name>
    <dbReference type="NCBI Taxonomy" id="2487074"/>
    <lineage>
        <taxon>Bacteria</taxon>
        <taxon>Pseudomonadati</taxon>
        <taxon>Bacteroidota</taxon>
        <taxon>Flavobacteriia</taxon>
        <taxon>Flavobacteriales</taxon>
        <taxon>Weeksellaceae</taxon>
        <taxon>Chryseobacterium group</taxon>
        <taxon>Kaistella</taxon>
    </lineage>
</organism>
<dbReference type="AlphaFoldDB" id="A0A3N0WXI3"/>
<protein>
    <submittedName>
        <fullName evidence="1">Uncharacterized protein</fullName>
    </submittedName>
</protein>
<dbReference type="EMBL" id="RJUG01000002">
    <property type="protein sequence ID" value="ROI09794.1"/>
    <property type="molecule type" value="Genomic_DNA"/>
</dbReference>
<proteinExistence type="predicted"/>
<sequence length="98" mass="11238">MPKTTQKQIEDWKAKHGEIFKLEFEDGTEGFLKKPDRKILKAAMAKMQTDPLSFVERILTDCWLGGDEAVRTNDAYFFGAAEQLEGLMENKKAELKKL</sequence>
<dbReference type="OrthoDB" id="885654at2"/>
<dbReference type="Gene3D" id="3.30.2220.10">
    <property type="entry name" value="rbstp2171"/>
    <property type="match status" value="1"/>
</dbReference>
<dbReference type="RefSeq" id="WP_123265047.1">
    <property type="nucleotide sequence ID" value="NZ_RJUG01000002.1"/>
</dbReference>
<evidence type="ECO:0000313" key="1">
    <source>
        <dbReference type="EMBL" id="ROI09794.1"/>
    </source>
</evidence>
<dbReference type="Proteomes" id="UP000270224">
    <property type="component" value="Unassembled WGS sequence"/>
</dbReference>
<reference evidence="2" key="1">
    <citation type="submission" date="2018-11" db="EMBL/GenBank/DDBJ databases">
        <title>Proposal to divide the Flavobacteriaceae and reorganize its genera based on Amino Acid Identity values calculated from whole genome sequences.</title>
        <authorList>
            <person name="Nicholson A.C."/>
            <person name="Gulvik C.A."/>
            <person name="Whitney A.M."/>
            <person name="Humrighouse B.W."/>
            <person name="Bell M."/>
            <person name="Holmens B."/>
            <person name="Steigerwalt A."/>
            <person name="Villarma A."/>
            <person name="Sheth M."/>
            <person name="Batra D."/>
            <person name="Pryor J."/>
            <person name="Bernardet J.-F."/>
            <person name="Hugo C."/>
            <person name="Kampfer P."/>
            <person name="Newman J."/>
            <person name="Mcquiston J.R."/>
        </authorList>
    </citation>
    <scope>NUCLEOTIDE SEQUENCE [LARGE SCALE GENOMIC DNA]</scope>
    <source>
        <strain evidence="2">H3056</strain>
    </source>
</reference>
<name>A0A3N0WXI3_9FLAO</name>
<comment type="caution">
    <text evidence="1">The sequence shown here is derived from an EMBL/GenBank/DDBJ whole genome shotgun (WGS) entry which is preliminary data.</text>
</comment>
<gene>
    <name evidence="1" type="ORF">EGI11_03285</name>
</gene>
<evidence type="ECO:0000313" key="2">
    <source>
        <dbReference type="Proteomes" id="UP000270224"/>
    </source>
</evidence>